<sequence length="363" mass="39339">MGVGFQSKKLQNFCHSGAGEMCALENCIPRWGSFPCNAPGLTPVYELSSFENVELPLILQKSNIGDLLASTSDSVGQLNGFQARHSNTEGIKPQVSYTSVALSTTNRENLFGWVDCAALPLCSSSTAGASILLVTLLTRESCGKSCMCILDDLLCRLSNGPFNWGCGGDCHDLISISLPSEPRNHAACPIILPIAKLSRKEIWLREAAPKMDVETIIYEGDNQQHLVDDVANGTNAGSCAVMEAGCRPETALGPENVKYGDNESGTQCEVTVDITPSTEPSARCLHFSECTTPVLSNRSFMEPIPLSNMESKALQCRKFDGTSYEVLRRRAHSDALSLILKKYSEHLERASQTSARRGLDAHC</sequence>
<gene>
    <name evidence="1" type="ORF">DPX39_010035800</name>
</gene>
<reference evidence="1" key="1">
    <citation type="submission" date="2018-09" db="EMBL/GenBank/DDBJ databases">
        <title>whole genome sequence of T. equiperdum IVM-t1 strain.</title>
        <authorList>
            <person name="Suganuma K."/>
        </authorList>
    </citation>
    <scope>NUCLEOTIDE SEQUENCE [LARGE SCALE GENOMIC DNA]</scope>
    <source>
        <strain evidence="1">IVM-t1</strain>
    </source>
</reference>
<proteinExistence type="predicted"/>
<accession>A0A3L6LCE0</accession>
<protein>
    <submittedName>
        <fullName evidence="1">Uncharacterized protein</fullName>
    </submittedName>
</protein>
<dbReference type="EMBL" id="QSBY01000001">
    <property type="protein sequence ID" value="RHW74334.1"/>
    <property type="molecule type" value="Genomic_DNA"/>
</dbReference>
<comment type="caution">
    <text evidence="1">The sequence shown here is derived from an EMBL/GenBank/DDBJ whole genome shotgun (WGS) entry which is preliminary data.</text>
</comment>
<organism evidence="1">
    <name type="scientific">Trypanosoma brucei equiperdum</name>
    <dbReference type="NCBI Taxonomy" id="630700"/>
    <lineage>
        <taxon>Eukaryota</taxon>
        <taxon>Discoba</taxon>
        <taxon>Euglenozoa</taxon>
        <taxon>Kinetoplastea</taxon>
        <taxon>Metakinetoplastina</taxon>
        <taxon>Trypanosomatida</taxon>
        <taxon>Trypanosomatidae</taxon>
        <taxon>Trypanosoma</taxon>
    </lineage>
</organism>
<name>A0A3L6LCE0_9TRYP</name>
<evidence type="ECO:0000313" key="1">
    <source>
        <dbReference type="EMBL" id="RHW74334.1"/>
    </source>
</evidence>
<dbReference type="Proteomes" id="UP000266743">
    <property type="component" value="Chromosome 1"/>
</dbReference>
<dbReference type="AlphaFoldDB" id="A0A3L6LCE0"/>